<dbReference type="EMBL" id="FUYC01000004">
    <property type="protein sequence ID" value="SKA80759.1"/>
    <property type="molecule type" value="Genomic_DNA"/>
</dbReference>
<proteinExistence type="predicted"/>
<dbReference type="AlphaFoldDB" id="A0A1T4WU06"/>
<dbReference type="Proteomes" id="UP000190027">
    <property type="component" value="Unassembled WGS sequence"/>
</dbReference>
<protein>
    <submittedName>
        <fullName evidence="1">Uncharacterized protein</fullName>
    </submittedName>
</protein>
<gene>
    <name evidence="1" type="ORF">SAMN02745704_01396</name>
</gene>
<sequence>MARYTQLPETVSLEDQIKTLADEELLDFWEETQQLGQAAEAEEDTDAHTLGPEFERIILLELQMRSCRRVGSI</sequence>
<dbReference type="OrthoDB" id="5471717at2"/>
<evidence type="ECO:0000313" key="1">
    <source>
        <dbReference type="EMBL" id="SKA80759.1"/>
    </source>
</evidence>
<keyword evidence="2" id="KW-1185">Reference proteome</keyword>
<name>A0A1T4WU06_9BACT</name>
<reference evidence="1 2" key="1">
    <citation type="submission" date="2017-02" db="EMBL/GenBank/DDBJ databases">
        <authorList>
            <person name="Peterson S.W."/>
        </authorList>
    </citation>
    <scope>NUCLEOTIDE SEQUENCE [LARGE SCALE GENOMIC DNA]</scope>
    <source>
        <strain evidence="1 2">DSM 16080</strain>
    </source>
</reference>
<dbReference type="RefSeq" id="WP_078716965.1">
    <property type="nucleotide sequence ID" value="NZ_FUYC01000004.1"/>
</dbReference>
<evidence type="ECO:0000313" key="2">
    <source>
        <dbReference type="Proteomes" id="UP000190027"/>
    </source>
</evidence>
<organism evidence="1 2">
    <name type="scientific">Paucidesulfovibrio gracilis DSM 16080</name>
    <dbReference type="NCBI Taxonomy" id="1121449"/>
    <lineage>
        <taxon>Bacteria</taxon>
        <taxon>Pseudomonadati</taxon>
        <taxon>Thermodesulfobacteriota</taxon>
        <taxon>Desulfovibrionia</taxon>
        <taxon>Desulfovibrionales</taxon>
        <taxon>Desulfovibrionaceae</taxon>
        <taxon>Paucidesulfovibrio</taxon>
    </lineage>
</organism>
<accession>A0A1T4WU06</accession>